<comment type="caution">
    <text evidence="4">The sequence shown here is derived from an EMBL/GenBank/DDBJ whole genome shotgun (WGS) entry which is preliminary data.</text>
</comment>
<reference evidence="4 5" key="1">
    <citation type="journal article" date="2016" name="Nat. Commun.">
        <title>Thousands of microbial genomes shed light on interconnected biogeochemical processes in an aquifer system.</title>
        <authorList>
            <person name="Anantharaman K."/>
            <person name="Brown C.T."/>
            <person name="Hug L.A."/>
            <person name="Sharon I."/>
            <person name="Castelle C.J."/>
            <person name="Probst A.J."/>
            <person name="Thomas B.C."/>
            <person name="Singh A."/>
            <person name="Wilkins M.J."/>
            <person name="Karaoz U."/>
            <person name="Brodie E.L."/>
            <person name="Williams K.H."/>
            <person name="Hubbard S.S."/>
            <person name="Banfield J.F."/>
        </authorList>
    </citation>
    <scope>NUCLEOTIDE SEQUENCE [LARGE SCALE GENOMIC DNA]</scope>
</reference>
<protein>
    <recommendedName>
        <fullName evidence="3">Response regulatory domain-containing protein</fullName>
    </recommendedName>
</protein>
<dbReference type="AlphaFoldDB" id="A0A1G2QMG5"/>
<proteinExistence type="predicted"/>
<feature type="modified residue" description="4-aspartylphosphate" evidence="2">
    <location>
        <position position="55"/>
    </location>
</feature>
<dbReference type="InterPro" id="IPR011006">
    <property type="entry name" value="CheY-like_superfamily"/>
</dbReference>
<dbReference type="PANTHER" id="PTHR44591">
    <property type="entry name" value="STRESS RESPONSE REGULATOR PROTEIN 1"/>
    <property type="match status" value="1"/>
</dbReference>
<evidence type="ECO:0000313" key="5">
    <source>
        <dbReference type="Proteomes" id="UP000177140"/>
    </source>
</evidence>
<gene>
    <name evidence="4" type="ORF">A2556_00780</name>
</gene>
<dbReference type="SUPFAM" id="SSF52172">
    <property type="entry name" value="CheY-like"/>
    <property type="match status" value="1"/>
</dbReference>
<dbReference type="Proteomes" id="UP000177140">
    <property type="component" value="Unassembled WGS sequence"/>
</dbReference>
<dbReference type="GO" id="GO:0000160">
    <property type="term" value="P:phosphorelay signal transduction system"/>
    <property type="evidence" value="ECO:0007669"/>
    <property type="project" value="InterPro"/>
</dbReference>
<keyword evidence="1 2" id="KW-0597">Phosphoprotein</keyword>
<name>A0A1G2QMG5_9BACT</name>
<dbReference type="PROSITE" id="PS50110">
    <property type="entry name" value="RESPONSE_REGULATORY"/>
    <property type="match status" value="1"/>
</dbReference>
<evidence type="ECO:0000259" key="3">
    <source>
        <dbReference type="PROSITE" id="PS50110"/>
    </source>
</evidence>
<dbReference type="InterPro" id="IPR001789">
    <property type="entry name" value="Sig_transdc_resp-reg_receiver"/>
</dbReference>
<evidence type="ECO:0000256" key="1">
    <source>
        <dbReference type="ARBA" id="ARBA00022553"/>
    </source>
</evidence>
<dbReference type="InterPro" id="IPR050595">
    <property type="entry name" value="Bact_response_regulator"/>
</dbReference>
<accession>A0A1G2QMG5</accession>
<organism evidence="4 5">
    <name type="scientific">Candidatus Vogelbacteria bacterium RIFOXYD2_FULL_44_9</name>
    <dbReference type="NCBI Taxonomy" id="1802441"/>
    <lineage>
        <taxon>Bacteria</taxon>
        <taxon>Candidatus Vogeliibacteriota</taxon>
    </lineage>
</organism>
<dbReference type="Gene3D" id="3.40.50.2300">
    <property type="match status" value="1"/>
</dbReference>
<dbReference type="PANTHER" id="PTHR44591:SF3">
    <property type="entry name" value="RESPONSE REGULATORY DOMAIN-CONTAINING PROTEIN"/>
    <property type="match status" value="1"/>
</dbReference>
<dbReference type="Pfam" id="PF00072">
    <property type="entry name" value="Response_reg"/>
    <property type="match status" value="1"/>
</dbReference>
<dbReference type="CDD" id="cd17574">
    <property type="entry name" value="REC_OmpR"/>
    <property type="match status" value="1"/>
</dbReference>
<dbReference type="EMBL" id="MHTM01000032">
    <property type="protein sequence ID" value="OHA61617.1"/>
    <property type="molecule type" value="Genomic_DNA"/>
</dbReference>
<sequence>MNKPKKILIIEDEKTLALALEMKLTRAGFEVKTVFDGEEGIALLQEEIFALILLDLIMPKMGGFMVLENLKIKKIKTPVMILTNLSQENDIKHTKEFGVKEFFIKSNTPIGTIVERVMKLLK</sequence>
<feature type="domain" description="Response regulatory" evidence="3">
    <location>
        <begin position="6"/>
        <end position="120"/>
    </location>
</feature>
<evidence type="ECO:0000256" key="2">
    <source>
        <dbReference type="PROSITE-ProRule" id="PRU00169"/>
    </source>
</evidence>
<dbReference type="SMART" id="SM00448">
    <property type="entry name" value="REC"/>
    <property type="match status" value="1"/>
</dbReference>
<evidence type="ECO:0000313" key="4">
    <source>
        <dbReference type="EMBL" id="OHA61617.1"/>
    </source>
</evidence>